<gene>
    <name evidence="1" type="ORF">CERSUDRAFT_69660</name>
</gene>
<reference evidence="1 2" key="1">
    <citation type="journal article" date="2012" name="Proc. Natl. Acad. Sci. U.S.A.">
        <title>Comparative genomics of Ceriporiopsis subvermispora and Phanerochaete chrysosporium provide insight into selective ligninolysis.</title>
        <authorList>
            <person name="Fernandez-Fueyo E."/>
            <person name="Ruiz-Duenas F.J."/>
            <person name="Ferreira P."/>
            <person name="Floudas D."/>
            <person name="Hibbett D.S."/>
            <person name="Canessa P."/>
            <person name="Larrondo L.F."/>
            <person name="James T.Y."/>
            <person name="Seelenfreund D."/>
            <person name="Lobos S."/>
            <person name="Polanco R."/>
            <person name="Tello M."/>
            <person name="Honda Y."/>
            <person name="Watanabe T."/>
            <person name="Watanabe T."/>
            <person name="Ryu J.S."/>
            <person name="Kubicek C.P."/>
            <person name="Schmoll M."/>
            <person name="Gaskell J."/>
            <person name="Hammel K.E."/>
            <person name="St John F.J."/>
            <person name="Vanden Wymelenberg A."/>
            <person name="Sabat G."/>
            <person name="Splinter BonDurant S."/>
            <person name="Syed K."/>
            <person name="Yadav J.S."/>
            <person name="Doddapaneni H."/>
            <person name="Subramanian V."/>
            <person name="Lavin J.L."/>
            <person name="Oguiza J.A."/>
            <person name="Perez G."/>
            <person name="Pisabarro A.G."/>
            <person name="Ramirez L."/>
            <person name="Santoyo F."/>
            <person name="Master E."/>
            <person name="Coutinho P.M."/>
            <person name="Henrissat B."/>
            <person name="Lombard V."/>
            <person name="Magnuson J.K."/>
            <person name="Kuees U."/>
            <person name="Hori C."/>
            <person name="Igarashi K."/>
            <person name="Samejima M."/>
            <person name="Held B.W."/>
            <person name="Barry K.W."/>
            <person name="LaButti K.M."/>
            <person name="Lapidus A."/>
            <person name="Lindquist E.A."/>
            <person name="Lucas S.M."/>
            <person name="Riley R."/>
            <person name="Salamov A.A."/>
            <person name="Hoffmeister D."/>
            <person name="Schwenk D."/>
            <person name="Hadar Y."/>
            <person name="Yarden O."/>
            <person name="de Vries R.P."/>
            <person name="Wiebenga A."/>
            <person name="Stenlid J."/>
            <person name="Eastwood D."/>
            <person name="Grigoriev I.V."/>
            <person name="Berka R.M."/>
            <person name="Blanchette R.A."/>
            <person name="Kersten P."/>
            <person name="Martinez A.T."/>
            <person name="Vicuna R."/>
            <person name="Cullen D."/>
        </authorList>
    </citation>
    <scope>NUCLEOTIDE SEQUENCE [LARGE SCALE GENOMIC DNA]</scope>
    <source>
        <strain evidence="1 2">B</strain>
    </source>
</reference>
<dbReference type="HOGENOM" id="CLU_2413058_0_0_1"/>
<sequence>MACSTRSFDELRNQEIMQGLSHTRTTSVRNSLVPCYRRWITSHTTIVLEGQDLTLNSAAQRQSDNHTRYCTARMRDILRGQVLSSTRRRGER</sequence>
<organism evidence="1 2">
    <name type="scientific">Ceriporiopsis subvermispora (strain B)</name>
    <name type="common">White-rot fungus</name>
    <name type="synonym">Gelatoporia subvermispora</name>
    <dbReference type="NCBI Taxonomy" id="914234"/>
    <lineage>
        <taxon>Eukaryota</taxon>
        <taxon>Fungi</taxon>
        <taxon>Dikarya</taxon>
        <taxon>Basidiomycota</taxon>
        <taxon>Agaricomycotina</taxon>
        <taxon>Agaricomycetes</taxon>
        <taxon>Polyporales</taxon>
        <taxon>Gelatoporiaceae</taxon>
        <taxon>Gelatoporia</taxon>
    </lineage>
</organism>
<accession>M2QG31</accession>
<name>M2QG31_CERS8</name>
<proteinExistence type="predicted"/>
<evidence type="ECO:0000313" key="2">
    <source>
        <dbReference type="Proteomes" id="UP000016930"/>
    </source>
</evidence>
<dbReference type="Proteomes" id="UP000016930">
    <property type="component" value="Unassembled WGS sequence"/>
</dbReference>
<dbReference type="EMBL" id="KB445827">
    <property type="protein sequence ID" value="EMD30970.1"/>
    <property type="molecule type" value="Genomic_DNA"/>
</dbReference>
<evidence type="ECO:0000313" key="1">
    <source>
        <dbReference type="EMBL" id="EMD30970.1"/>
    </source>
</evidence>
<protein>
    <submittedName>
        <fullName evidence="1">Uncharacterized protein</fullName>
    </submittedName>
</protein>
<dbReference type="AlphaFoldDB" id="M2QG31"/>
<keyword evidence="2" id="KW-1185">Reference proteome</keyword>